<dbReference type="GO" id="GO:0008270">
    <property type="term" value="F:zinc ion binding"/>
    <property type="evidence" value="ECO:0007669"/>
    <property type="project" value="UniProtKB-KW"/>
</dbReference>
<keyword evidence="6" id="KW-0238">DNA-binding</keyword>
<dbReference type="GO" id="GO:0043565">
    <property type="term" value="F:sequence-specific DNA binding"/>
    <property type="evidence" value="ECO:0007669"/>
    <property type="project" value="InterPro"/>
</dbReference>
<dbReference type="InterPro" id="IPR000536">
    <property type="entry name" value="Nucl_hrmn_rcpt_lig-bd"/>
</dbReference>
<dbReference type="SUPFAM" id="SSF48508">
    <property type="entry name" value="Nuclear receptor ligand-binding domain"/>
    <property type="match status" value="1"/>
</dbReference>
<dbReference type="PRINTS" id="PR00398">
    <property type="entry name" value="STRDHORMONER"/>
</dbReference>
<dbReference type="Proteomes" id="UP000479000">
    <property type="component" value="Unassembled WGS sequence"/>
</dbReference>
<gene>
    <name evidence="13" type="ORF">NTEN_LOCUS18047</name>
</gene>
<evidence type="ECO:0000313" key="13">
    <source>
        <dbReference type="EMBL" id="CAB0013436.1"/>
    </source>
</evidence>
<dbReference type="Gene3D" id="1.10.565.10">
    <property type="entry name" value="Retinoid X Receptor"/>
    <property type="match status" value="1"/>
</dbReference>
<protein>
    <recommendedName>
        <fullName evidence="15">NR LBD domain-containing protein</fullName>
    </recommendedName>
</protein>
<dbReference type="FunFam" id="1.10.565.10:FF:000022">
    <property type="entry name" value="Nuclear receptor subfamily 2 group E member 3"/>
    <property type="match status" value="1"/>
</dbReference>
<feature type="compositionally biased region" description="Acidic residues" evidence="10">
    <location>
        <begin position="243"/>
        <end position="258"/>
    </location>
</feature>
<dbReference type="PROSITE" id="PS51843">
    <property type="entry name" value="NR_LBD"/>
    <property type="match status" value="1"/>
</dbReference>
<proteinExistence type="predicted"/>
<evidence type="ECO:0000256" key="1">
    <source>
        <dbReference type="ARBA" id="ARBA00004123"/>
    </source>
</evidence>
<dbReference type="FunFam" id="3.30.50.10:FF:000082">
    <property type="entry name" value="NR2E3 isoform 1"/>
    <property type="match status" value="1"/>
</dbReference>
<feature type="domain" description="Nuclear receptor" evidence="11">
    <location>
        <begin position="53"/>
        <end position="92"/>
    </location>
</feature>
<dbReference type="Gene3D" id="3.30.50.10">
    <property type="entry name" value="Erythroid Transcription Factor GATA-1, subunit A"/>
    <property type="match status" value="1"/>
</dbReference>
<name>A0A6H5HAL7_9HEMI</name>
<dbReference type="Pfam" id="PF00104">
    <property type="entry name" value="Hormone_recep"/>
    <property type="match status" value="1"/>
</dbReference>
<evidence type="ECO:0000256" key="6">
    <source>
        <dbReference type="ARBA" id="ARBA00023125"/>
    </source>
</evidence>
<feature type="region of interest" description="Disordered" evidence="10">
    <location>
        <begin position="194"/>
        <end position="276"/>
    </location>
</feature>
<dbReference type="CDD" id="cd06950">
    <property type="entry name" value="NR_LBD_Tlx_PNR_like"/>
    <property type="match status" value="1"/>
</dbReference>
<reference evidence="13 14" key="1">
    <citation type="submission" date="2020-02" db="EMBL/GenBank/DDBJ databases">
        <authorList>
            <person name="Ferguson B K."/>
        </authorList>
    </citation>
    <scope>NUCLEOTIDE SEQUENCE [LARGE SCALE GENOMIC DNA]</scope>
</reference>
<dbReference type="GO" id="GO:0003700">
    <property type="term" value="F:DNA-binding transcription factor activity"/>
    <property type="evidence" value="ECO:0007669"/>
    <property type="project" value="InterPro"/>
</dbReference>
<evidence type="ECO:0000256" key="5">
    <source>
        <dbReference type="ARBA" id="ARBA00023015"/>
    </source>
</evidence>
<dbReference type="SMART" id="SM00430">
    <property type="entry name" value="HOLI"/>
    <property type="match status" value="1"/>
</dbReference>
<dbReference type="SUPFAM" id="SSF57716">
    <property type="entry name" value="Glucocorticoid receptor-like (DNA-binding domain)"/>
    <property type="match status" value="1"/>
</dbReference>
<dbReference type="Pfam" id="PF00105">
    <property type="entry name" value="zf-C4"/>
    <property type="match status" value="1"/>
</dbReference>
<dbReference type="SMART" id="SM00399">
    <property type="entry name" value="ZnF_C4"/>
    <property type="match status" value="1"/>
</dbReference>
<evidence type="ECO:0000256" key="2">
    <source>
        <dbReference type="ARBA" id="ARBA00022723"/>
    </source>
</evidence>
<evidence type="ECO:0000259" key="11">
    <source>
        <dbReference type="PROSITE" id="PS51030"/>
    </source>
</evidence>
<dbReference type="PANTHER" id="PTHR24083">
    <property type="entry name" value="NUCLEAR HORMONE RECEPTOR"/>
    <property type="match status" value="1"/>
</dbReference>
<evidence type="ECO:0000256" key="10">
    <source>
        <dbReference type="SAM" id="MobiDB-lite"/>
    </source>
</evidence>
<sequence length="476" mass="52134">MASRLHSDCHLPVNTSETSSEFIKMETPSIDTAGQLVSWVVSASASIYTRCIFRCQAGTGRCVVDKAHRNQCQACRLKKCLTMGMNKDAVQNERQPRNTATIRPEALAEMTDHERVIREAVGAVGVFGGTAAVATPAHSDPPCREGARPLDKGHTRTISAFIVSPPTVAALSGIGGTMQFPGSLVSLTSGPLGGGLGGSGSSPPRVSSGGGSNSNNNTETDEPAQPSYSQVSSPQMPNSANENDNDDNEEDDPIDVTAEEPPATRPEYRSNSNNVFPPEQFYPQVQETVYETAARLLFMAVKWAKNLPSFALLPFRDQVILLEECWAELFILNAVQWCLPLDPNPLFCVANHVISGSNSRHIAVDVRILNDIYQRYRTVAVDAAEFAYLKAIVIFRAETRGLKDPLQVENLQDQAQVMLCSHARTRSPHQGTRFGRLLLMIPLLKNVPTHRVEHIFFQKTIGNTPMEKVLCDMYKN</sequence>
<dbReference type="AlphaFoldDB" id="A0A6H5HAL7"/>
<dbReference type="GO" id="GO:0005634">
    <property type="term" value="C:nucleus"/>
    <property type="evidence" value="ECO:0007669"/>
    <property type="project" value="UniProtKB-SubCell"/>
</dbReference>
<feature type="domain" description="NR LBD" evidence="12">
    <location>
        <begin position="249"/>
        <end position="476"/>
    </location>
</feature>
<feature type="compositionally biased region" description="Low complexity" evidence="10">
    <location>
        <begin position="201"/>
        <end position="218"/>
    </location>
</feature>
<evidence type="ECO:0008006" key="15">
    <source>
        <dbReference type="Google" id="ProtNLM"/>
    </source>
</evidence>
<evidence type="ECO:0000256" key="3">
    <source>
        <dbReference type="ARBA" id="ARBA00022771"/>
    </source>
</evidence>
<dbReference type="InterPro" id="IPR013088">
    <property type="entry name" value="Znf_NHR/GATA"/>
</dbReference>
<dbReference type="InterPro" id="IPR050274">
    <property type="entry name" value="Nuclear_hormone_rcpt_NR2"/>
</dbReference>
<evidence type="ECO:0000313" key="14">
    <source>
        <dbReference type="Proteomes" id="UP000479000"/>
    </source>
</evidence>
<dbReference type="InterPro" id="IPR001723">
    <property type="entry name" value="Nuclear_hrmn_rcpt"/>
</dbReference>
<evidence type="ECO:0000256" key="9">
    <source>
        <dbReference type="ARBA" id="ARBA00023242"/>
    </source>
</evidence>
<dbReference type="InterPro" id="IPR001628">
    <property type="entry name" value="Znf_hrmn_rcpt"/>
</dbReference>
<keyword evidence="4" id="KW-0862">Zinc</keyword>
<evidence type="ECO:0000259" key="12">
    <source>
        <dbReference type="PROSITE" id="PS51843"/>
    </source>
</evidence>
<organism evidence="13 14">
    <name type="scientific">Nesidiocoris tenuis</name>
    <dbReference type="NCBI Taxonomy" id="355587"/>
    <lineage>
        <taxon>Eukaryota</taxon>
        <taxon>Metazoa</taxon>
        <taxon>Ecdysozoa</taxon>
        <taxon>Arthropoda</taxon>
        <taxon>Hexapoda</taxon>
        <taxon>Insecta</taxon>
        <taxon>Pterygota</taxon>
        <taxon>Neoptera</taxon>
        <taxon>Paraneoptera</taxon>
        <taxon>Hemiptera</taxon>
        <taxon>Heteroptera</taxon>
        <taxon>Panheteroptera</taxon>
        <taxon>Cimicomorpha</taxon>
        <taxon>Miridae</taxon>
        <taxon>Dicyphina</taxon>
        <taxon>Nesidiocoris</taxon>
    </lineage>
</organism>
<evidence type="ECO:0000256" key="8">
    <source>
        <dbReference type="ARBA" id="ARBA00023170"/>
    </source>
</evidence>
<keyword evidence="14" id="KW-1185">Reference proteome</keyword>
<dbReference type="InterPro" id="IPR035500">
    <property type="entry name" value="NHR-like_dom_sf"/>
</dbReference>
<comment type="subcellular location">
    <subcellularLocation>
        <location evidence="1">Nucleus</location>
    </subcellularLocation>
</comment>
<keyword evidence="7" id="KW-0804">Transcription</keyword>
<feature type="compositionally biased region" description="Polar residues" evidence="10">
    <location>
        <begin position="226"/>
        <end position="240"/>
    </location>
</feature>
<dbReference type="EMBL" id="CADCXU010026672">
    <property type="protein sequence ID" value="CAB0013436.1"/>
    <property type="molecule type" value="Genomic_DNA"/>
</dbReference>
<accession>A0A6H5HAL7</accession>
<dbReference type="PROSITE" id="PS51030">
    <property type="entry name" value="NUCLEAR_REC_DBD_2"/>
    <property type="match status" value="1"/>
</dbReference>
<keyword evidence="8" id="KW-0675">Receptor</keyword>
<keyword evidence="2" id="KW-0479">Metal-binding</keyword>
<keyword evidence="9" id="KW-0539">Nucleus</keyword>
<evidence type="ECO:0000256" key="4">
    <source>
        <dbReference type="ARBA" id="ARBA00022833"/>
    </source>
</evidence>
<evidence type="ECO:0000256" key="7">
    <source>
        <dbReference type="ARBA" id="ARBA00023163"/>
    </source>
</evidence>
<keyword evidence="5" id="KW-0805">Transcription regulation</keyword>
<dbReference type="OrthoDB" id="5774777at2759"/>
<keyword evidence="3" id="KW-0863">Zinc-finger</keyword>